<dbReference type="InterPro" id="IPR056582">
    <property type="entry name" value="EDRF1_N"/>
</dbReference>
<evidence type="ECO:0000256" key="1">
    <source>
        <dbReference type="SAM" id="MobiDB-lite"/>
    </source>
</evidence>
<feature type="compositionally biased region" description="Basic and acidic residues" evidence="1">
    <location>
        <begin position="223"/>
        <end position="234"/>
    </location>
</feature>
<evidence type="ECO:0000259" key="2">
    <source>
        <dbReference type="Pfam" id="PF23723"/>
    </source>
</evidence>
<dbReference type="InterPro" id="IPR056583">
    <property type="entry name" value="EDRF1_TPR"/>
</dbReference>
<dbReference type="PANTHER" id="PTHR15000:SF1">
    <property type="entry name" value="ERYTHROID DIFFERENTIATION-RELATED FACTOR 1"/>
    <property type="match status" value="1"/>
</dbReference>
<evidence type="ECO:0000313" key="4">
    <source>
        <dbReference type="EMBL" id="KAK6621580.1"/>
    </source>
</evidence>
<dbReference type="PANTHER" id="PTHR15000">
    <property type="entry name" value="ERYTHROID DIFFERENTIATION-RELATED FACTOR 1"/>
    <property type="match status" value="1"/>
</dbReference>
<dbReference type="Pfam" id="PF23788">
    <property type="entry name" value="EDRF1_N"/>
    <property type="match status" value="2"/>
</dbReference>
<feature type="compositionally biased region" description="Basic residues" evidence="1">
    <location>
        <begin position="604"/>
        <end position="613"/>
    </location>
</feature>
<reference evidence="4 5" key="1">
    <citation type="submission" date="2023-09" db="EMBL/GenBank/DDBJ databases">
        <title>Genomes of two closely related lineages of the louse Polyplax serrata with different host specificities.</title>
        <authorList>
            <person name="Martinu J."/>
            <person name="Tarabai H."/>
            <person name="Stefka J."/>
            <person name="Hypsa V."/>
        </authorList>
    </citation>
    <scope>NUCLEOTIDE SEQUENCE [LARGE SCALE GENOMIC DNA]</scope>
    <source>
        <strain evidence="4">98ZLc_SE</strain>
    </source>
</reference>
<organism evidence="4 5">
    <name type="scientific">Polyplax serrata</name>
    <name type="common">Common mouse louse</name>
    <dbReference type="NCBI Taxonomy" id="468196"/>
    <lineage>
        <taxon>Eukaryota</taxon>
        <taxon>Metazoa</taxon>
        <taxon>Ecdysozoa</taxon>
        <taxon>Arthropoda</taxon>
        <taxon>Hexapoda</taxon>
        <taxon>Insecta</taxon>
        <taxon>Pterygota</taxon>
        <taxon>Neoptera</taxon>
        <taxon>Paraneoptera</taxon>
        <taxon>Psocodea</taxon>
        <taxon>Troctomorpha</taxon>
        <taxon>Phthiraptera</taxon>
        <taxon>Anoplura</taxon>
        <taxon>Polyplacidae</taxon>
        <taxon>Polyplax</taxon>
    </lineage>
</organism>
<evidence type="ECO:0000259" key="3">
    <source>
        <dbReference type="Pfam" id="PF23788"/>
    </source>
</evidence>
<feature type="domain" description="EDRF1 N-terminal" evidence="3">
    <location>
        <begin position="45"/>
        <end position="231"/>
    </location>
</feature>
<feature type="region of interest" description="Disordered" evidence="1">
    <location>
        <begin position="221"/>
        <end position="264"/>
    </location>
</feature>
<feature type="domain" description="EDRF1 N-terminal" evidence="3">
    <location>
        <begin position="264"/>
        <end position="510"/>
    </location>
</feature>
<feature type="domain" description="EDRF1 TPR repeats region" evidence="2">
    <location>
        <begin position="795"/>
        <end position="1184"/>
    </location>
</feature>
<evidence type="ECO:0008006" key="6">
    <source>
        <dbReference type="Google" id="ProtNLM"/>
    </source>
</evidence>
<dbReference type="EMBL" id="JAWJWF010000047">
    <property type="protein sequence ID" value="KAK6621580.1"/>
    <property type="molecule type" value="Genomic_DNA"/>
</dbReference>
<dbReference type="Proteomes" id="UP001359485">
    <property type="component" value="Unassembled WGS sequence"/>
</dbReference>
<dbReference type="Pfam" id="PF23723">
    <property type="entry name" value="TPR_EDRF1"/>
    <property type="match status" value="1"/>
</dbReference>
<accession>A0ABR1AJV5</accession>
<protein>
    <recommendedName>
        <fullName evidence="6">Erythroid differentiation-related factor 1</fullName>
    </recommendedName>
</protein>
<evidence type="ECO:0000313" key="5">
    <source>
        <dbReference type="Proteomes" id="UP001359485"/>
    </source>
</evidence>
<name>A0ABR1AJV5_POLSC</name>
<feature type="compositionally biased region" description="Basic and acidic residues" evidence="1">
    <location>
        <begin position="570"/>
        <end position="579"/>
    </location>
</feature>
<keyword evidence="5" id="KW-1185">Reference proteome</keyword>
<gene>
    <name evidence="4" type="ORF">RUM44_001387</name>
</gene>
<comment type="caution">
    <text evidence="4">The sequence shown here is derived from an EMBL/GenBank/DDBJ whole genome shotgun (WGS) entry which is preliminary data.</text>
</comment>
<sequence length="1189" mass="136064">MKKSNCEDKNVTPQDVITEKKQKTCDEKEESVIVKKGNDSTGEPEVKSVAVVKYSAVEVPAAFTRLRCNTDLNLPPSNWLSKSVETYGLRPFSFSHRSGFSSFRMANMFPDCVGEVDVVSDAENVKKLLKIPYSRGPVSMMIHRIENTLLIDEFDVHKYLLREAECQWEWFKKFFIENVMKSANSKEKLIHHRDNSRNALQQKSLVSKFLYHSLVVADPSKPTIDKQRESEHVTDTTPLPLAYKNDPPLPDPSMEEESPEPSSNHKFARNVIWTFEDIQMLLGTDMPIFGGGTHPCISLRLRDMTKPINVLTGMDYWLDNLMCNVPEVIMCYHLNGIVQKYELIKTEDLPNLENSKFSPKVIRDIAQNILSFLKANATKAGHTYWLFKGKDDDVVKLYDLTSLCTDVMDEKGQTPFTVPVAMLLYRVARNMKNSSDAAGQAATIRMLLKNCLSLLSAEKYPEIVTSTHYMLSDLYIPSDINPACPEFFTDHGIGPEERSHDEKQNVDESEKDVAIKSMSLANIREIHMDETEFISPAPPLAMDVELRCMDSLDNVLQGLKSLKYLEDKKNTEKTEEPEMAKPFQTIPMPYQSLNAEKDEENKTGQKRKKKKKDSKQADESPKSLLCRSKAEAIPTWRPPTPKNTSSWKTHLKSLLYEKMCLIYATLMEKSYADKKFGLALLYTKLVLIARRVLKSIRLDLSINDVESYLLGRAGDALFMIVQNAQKIETFNKEYREMSTHVQETVEELKNETPDGGLDEEGFPERLKNLEDLLLGSVACYQRAIGVGEAGDNENLLRRLGNIENEVGVFYMNQAAAKYQEEESSQEKEIQCSVYKKLFTKSQLHLQNGIKAFDSVKDEANLALLYSNTGRLMRVQAHFLADSESDDNELATQEKHYYKKSISNYQKALQVLGDRKYNPVIWDSVHWELSTALYAMATRLQDYPCLKNKEEAERELTETLHKALKYCDVDTPGSRQPVYQYRSAMIHHRLASLYHKCYRTRLEDDAKRKKLCQLSKLHYEKSTKLLLQLENSSEYLRVQLERVALTELQAEIVPNTPGKVKYYENALEILLECSGVLQIISERDLRFYDEDDSKVDKTGEDSPEAKTELENELTLLGFFEQRLQFILLSLTKLTMNRSHPKKGCGNISETYKKLYALTLRKNVTQSNPIVVSKWLLKVVLEIAENLETVS</sequence>
<proteinExistence type="predicted"/>
<feature type="region of interest" description="Disordered" evidence="1">
    <location>
        <begin position="570"/>
        <end position="623"/>
    </location>
</feature>